<accession>A0A7C0YDN1</accession>
<dbReference type="SUPFAM" id="SSF54814">
    <property type="entry name" value="Prokaryotic type KH domain (KH-domain type II)"/>
    <property type="match status" value="1"/>
</dbReference>
<evidence type="ECO:0000256" key="7">
    <source>
        <dbReference type="HAMAP-Rule" id="MF_00367"/>
    </source>
</evidence>
<dbReference type="AlphaFoldDB" id="A0A7C0YDN1"/>
<dbReference type="Gene3D" id="3.40.50.300">
    <property type="entry name" value="P-loop containing nucleotide triphosphate hydrolases"/>
    <property type="match status" value="1"/>
</dbReference>
<feature type="region of interest" description="G2" evidence="8">
    <location>
        <begin position="45"/>
        <end position="49"/>
    </location>
</feature>
<dbReference type="GO" id="GO:0005525">
    <property type="term" value="F:GTP binding"/>
    <property type="evidence" value="ECO:0007669"/>
    <property type="project" value="UniProtKB-UniRule"/>
</dbReference>
<dbReference type="SUPFAM" id="SSF52540">
    <property type="entry name" value="P-loop containing nucleoside triphosphate hydrolases"/>
    <property type="match status" value="1"/>
</dbReference>
<dbReference type="GO" id="GO:0070181">
    <property type="term" value="F:small ribosomal subunit rRNA binding"/>
    <property type="evidence" value="ECO:0007669"/>
    <property type="project" value="UniProtKB-UniRule"/>
</dbReference>
<dbReference type="PROSITE" id="PS50823">
    <property type="entry name" value="KH_TYPE_2"/>
    <property type="match status" value="1"/>
</dbReference>
<protein>
    <recommendedName>
        <fullName evidence="2 7">GTPase Era</fullName>
    </recommendedName>
</protein>
<keyword evidence="6 7" id="KW-0342">GTP-binding</keyword>
<feature type="binding site" evidence="7">
    <location>
        <begin position="66"/>
        <end position="70"/>
    </location>
    <ligand>
        <name>GTP</name>
        <dbReference type="ChEBI" id="CHEBI:37565"/>
    </ligand>
</feature>
<dbReference type="Pfam" id="PF07650">
    <property type="entry name" value="KH_2"/>
    <property type="match status" value="1"/>
</dbReference>
<evidence type="ECO:0000256" key="1">
    <source>
        <dbReference type="ARBA" id="ARBA00007921"/>
    </source>
</evidence>
<keyword evidence="7" id="KW-1003">Cell membrane</keyword>
<name>A0A7C0YDN1_9BACT</name>
<dbReference type="NCBIfam" id="TIGR00436">
    <property type="entry name" value="era"/>
    <property type="match status" value="1"/>
</dbReference>
<dbReference type="InterPro" id="IPR030388">
    <property type="entry name" value="G_ERA_dom"/>
</dbReference>
<evidence type="ECO:0000256" key="6">
    <source>
        <dbReference type="ARBA" id="ARBA00023134"/>
    </source>
</evidence>
<dbReference type="EMBL" id="DQWS01000123">
    <property type="protein sequence ID" value="HDD53060.1"/>
    <property type="molecule type" value="Genomic_DNA"/>
</dbReference>
<dbReference type="InterPro" id="IPR009019">
    <property type="entry name" value="KH_sf_prok-type"/>
</dbReference>
<dbReference type="Pfam" id="PF01926">
    <property type="entry name" value="MMR_HSR1"/>
    <property type="match status" value="1"/>
</dbReference>
<gene>
    <name evidence="7" type="primary">era</name>
    <name evidence="12" type="ORF">ENF32_03200</name>
</gene>
<evidence type="ECO:0000259" key="11">
    <source>
        <dbReference type="PROSITE" id="PS51713"/>
    </source>
</evidence>
<keyword evidence="7" id="KW-0699">rRNA-binding</keyword>
<dbReference type="InterPro" id="IPR015946">
    <property type="entry name" value="KH_dom-like_a/b"/>
</dbReference>
<dbReference type="InterPro" id="IPR004044">
    <property type="entry name" value="KH_dom_type_2"/>
</dbReference>
<feature type="domain" description="Era-type G" evidence="11">
    <location>
        <begin position="11"/>
        <end position="180"/>
    </location>
</feature>
<dbReference type="NCBIfam" id="NF000908">
    <property type="entry name" value="PRK00089.1"/>
    <property type="match status" value="1"/>
</dbReference>
<feature type="domain" description="KH type-2" evidence="10">
    <location>
        <begin position="211"/>
        <end position="287"/>
    </location>
</feature>
<keyword evidence="3 7" id="KW-0690">Ribosome biogenesis</keyword>
<keyword evidence="7" id="KW-0963">Cytoplasm</keyword>
<comment type="subcellular location">
    <subcellularLocation>
        <location evidence="7">Cytoplasm</location>
    </subcellularLocation>
    <subcellularLocation>
        <location evidence="7">Cell membrane</location>
        <topology evidence="7">Peripheral membrane protein</topology>
    </subcellularLocation>
</comment>
<evidence type="ECO:0000256" key="9">
    <source>
        <dbReference type="RuleBase" id="RU003761"/>
    </source>
</evidence>
<organism evidence="12">
    <name type="scientific">Thermosulfidibacter takaii</name>
    <dbReference type="NCBI Taxonomy" id="412593"/>
    <lineage>
        <taxon>Bacteria</taxon>
        <taxon>Pseudomonadati</taxon>
        <taxon>Thermosulfidibacterota</taxon>
        <taxon>Thermosulfidibacteria</taxon>
        <taxon>Thermosulfidibacterales</taxon>
        <taxon>Thermosulfidibacteraceae</taxon>
    </lineage>
</organism>
<feature type="region of interest" description="G5" evidence="8">
    <location>
        <begin position="159"/>
        <end position="161"/>
    </location>
</feature>
<feature type="region of interest" description="G3" evidence="8">
    <location>
        <begin position="66"/>
        <end position="69"/>
    </location>
</feature>
<dbReference type="GO" id="GO:0005829">
    <property type="term" value="C:cytosol"/>
    <property type="evidence" value="ECO:0007669"/>
    <property type="project" value="TreeGrafter"/>
</dbReference>
<feature type="region of interest" description="G4" evidence="8">
    <location>
        <begin position="130"/>
        <end position="133"/>
    </location>
</feature>
<feature type="region of interest" description="G1" evidence="8">
    <location>
        <begin position="19"/>
        <end position="26"/>
    </location>
</feature>
<dbReference type="InterPro" id="IPR005662">
    <property type="entry name" value="GTPase_Era-like"/>
</dbReference>
<comment type="caution">
    <text evidence="12">The sequence shown here is derived from an EMBL/GenBank/DDBJ whole genome shotgun (WGS) entry which is preliminary data.</text>
</comment>
<comment type="function">
    <text evidence="7">An essential GTPase that binds both GDP and GTP, with rapid nucleotide exchange. Plays a role in 16S rRNA processing and 30S ribosomal subunit biogenesis and possibly also in cell cycle regulation and energy metabolism.</text>
</comment>
<dbReference type="GO" id="GO:0043024">
    <property type="term" value="F:ribosomal small subunit binding"/>
    <property type="evidence" value="ECO:0007669"/>
    <property type="project" value="TreeGrafter"/>
</dbReference>
<feature type="binding site" evidence="7">
    <location>
        <begin position="130"/>
        <end position="133"/>
    </location>
    <ligand>
        <name>GTP</name>
        <dbReference type="ChEBI" id="CHEBI:37565"/>
    </ligand>
</feature>
<dbReference type="CDD" id="cd22534">
    <property type="entry name" value="KH-II_Era"/>
    <property type="match status" value="1"/>
</dbReference>
<dbReference type="CDD" id="cd04163">
    <property type="entry name" value="Era"/>
    <property type="match status" value="1"/>
</dbReference>
<keyword evidence="7" id="KW-0472">Membrane</keyword>
<evidence type="ECO:0000256" key="5">
    <source>
        <dbReference type="ARBA" id="ARBA00022884"/>
    </source>
</evidence>
<keyword evidence="4 7" id="KW-0547">Nucleotide-binding</keyword>
<comment type="subunit">
    <text evidence="7">Monomer.</text>
</comment>
<dbReference type="PANTHER" id="PTHR42698">
    <property type="entry name" value="GTPASE ERA"/>
    <property type="match status" value="1"/>
</dbReference>
<dbReference type="PANTHER" id="PTHR42698:SF1">
    <property type="entry name" value="GTPASE ERA, MITOCHONDRIAL"/>
    <property type="match status" value="1"/>
</dbReference>
<dbReference type="PRINTS" id="PR00326">
    <property type="entry name" value="GTP1OBG"/>
</dbReference>
<evidence type="ECO:0000313" key="12">
    <source>
        <dbReference type="EMBL" id="HDD53060.1"/>
    </source>
</evidence>
<proteinExistence type="inferred from homology"/>
<dbReference type="FunFam" id="3.30.300.20:FF:000003">
    <property type="entry name" value="GTPase Era"/>
    <property type="match status" value="1"/>
</dbReference>
<dbReference type="GO" id="GO:0005886">
    <property type="term" value="C:plasma membrane"/>
    <property type="evidence" value="ECO:0007669"/>
    <property type="project" value="UniProtKB-SubCell"/>
</dbReference>
<evidence type="ECO:0000256" key="3">
    <source>
        <dbReference type="ARBA" id="ARBA00022517"/>
    </source>
</evidence>
<keyword evidence="5 7" id="KW-0694">RNA-binding</keyword>
<dbReference type="InterPro" id="IPR006073">
    <property type="entry name" value="GTP-bd"/>
</dbReference>
<feature type="binding site" evidence="7">
    <location>
        <begin position="19"/>
        <end position="26"/>
    </location>
    <ligand>
        <name>GTP</name>
        <dbReference type="ChEBI" id="CHEBI:37565"/>
    </ligand>
</feature>
<dbReference type="Proteomes" id="UP000885690">
    <property type="component" value="Unassembled WGS sequence"/>
</dbReference>
<comment type="similarity">
    <text evidence="1 7 8 9">Belongs to the TRAFAC class TrmE-Era-EngA-EngB-Septin-like GTPase superfamily. Era GTPase family.</text>
</comment>
<dbReference type="NCBIfam" id="TIGR00231">
    <property type="entry name" value="small_GTP"/>
    <property type="match status" value="1"/>
</dbReference>
<dbReference type="FunFam" id="3.40.50.300:FF:000094">
    <property type="entry name" value="GTPase Era"/>
    <property type="match status" value="1"/>
</dbReference>
<dbReference type="GO" id="GO:0003924">
    <property type="term" value="F:GTPase activity"/>
    <property type="evidence" value="ECO:0007669"/>
    <property type="project" value="UniProtKB-UniRule"/>
</dbReference>
<dbReference type="HAMAP" id="MF_00367">
    <property type="entry name" value="GTPase_Era"/>
    <property type="match status" value="1"/>
</dbReference>
<evidence type="ECO:0000256" key="8">
    <source>
        <dbReference type="PROSITE-ProRule" id="PRU01050"/>
    </source>
</evidence>
<dbReference type="InterPro" id="IPR005225">
    <property type="entry name" value="Small_GTP-bd"/>
</dbReference>
<dbReference type="PROSITE" id="PS51713">
    <property type="entry name" value="G_ERA"/>
    <property type="match status" value="1"/>
</dbReference>
<evidence type="ECO:0000256" key="4">
    <source>
        <dbReference type="ARBA" id="ARBA00022741"/>
    </source>
</evidence>
<evidence type="ECO:0000256" key="2">
    <source>
        <dbReference type="ARBA" id="ARBA00020484"/>
    </source>
</evidence>
<dbReference type="GO" id="GO:0000028">
    <property type="term" value="P:ribosomal small subunit assembly"/>
    <property type="evidence" value="ECO:0007669"/>
    <property type="project" value="TreeGrafter"/>
</dbReference>
<reference evidence="12" key="1">
    <citation type="journal article" date="2020" name="mSystems">
        <title>Genome- and Community-Level Interaction Insights into Carbon Utilization and Element Cycling Functions of Hydrothermarchaeota in Hydrothermal Sediment.</title>
        <authorList>
            <person name="Zhou Z."/>
            <person name="Liu Y."/>
            <person name="Xu W."/>
            <person name="Pan J."/>
            <person name="Luo Z.H."/>
            <person name="Li M."/>
        </authorList>
    </citation>
    <scope>NUCLEOTIDE SEQUENCE [LARGE SCALE GENOMIC DNA]</scope>
    <source>
        <strain evidence="12">HyVt-115</strain>
    </source>
</reference>
<dbReference type="Gene3D" id="3.30.300.20">
    <property type="match status" value="1"/>
</dbReference>
<evidence type="ECO:0000259" key="10">
    <source>
        <dbReference type="PROSITE" id="PS50823"/>
    </source>
</evidence>
<sequence>MEGSLISSQGPSGFVSLVGKPNVGKSTLLNSILGEKVAIVSHKPQTTRNRILGVYTSSKGQIVFLDTPGIHQPLHKLNEYMVDVALGTLKEVDVIVLITDGTRGIIQEDQMALERVFSLGRDKPVVGVVNKTDLLKPEEKERRIQELQTQRPFTRVLALSALTGEGVDTLIDTLLSLLPIGPYFYPPDMITDQPEEFWIAEIIREKVYLFTHQEIPYSTAVVVEEIKEKKNILVVEAIIYVERTSQKGIIIGQKGQMLKKIGEAAREELERFLGIKVYLNLWVKVKEKWRKKEGALRELGYRRPPRVSS</sequence>
<dbReference type="InterPro" id="IPR027417">
    <property type="entry name" value="P-loop_NTPase"/>
</dbReference>